<feature type="transmembrane region" description="Helical" evidence="6">
    <location>
        <begin position="350"/>
        <end position="377"/>
    </location>
</feature>
<dbReference type="EMBL" id="JBHLTS010000021">
    <property type="protein sequence ID" value="MFC0514998.1"/>
    <property type="molecule type" value="Genomic_DNA"/>
</dbReference>
<evidence type="ECO:0000256" key="3">
    <source>
        <dbReference type="ARBA" id="ARBA00022692"/>
    </source>
</evidence>
<dbReference type="InterPro" id="IPR025857">
    <property type="entry name" value="MacB_PCD"/>
</dbReference>
<proteinExistence type="predicted"/>
<feature type="transmembrane region" description="Helical" evidence="6">
    <location>
        <begin position="703"/>
        <end position="726"/>
    </location>
</feature>
<dbReference type="Proteomes" id="UP001589828">
    <property type="component" value="Unassembled WGS sequence"/>
</dbReference>
<feature type="transmembrane region" description="Helical" evidence="6">
    <location>
        <begin position="21"/>
        <end position="45"/>
    </location>
</feature>
<evidence type="ECO:0000313" key="9">
    <source>
        <dbReference type="EMBL" id="MFC0514998.1"/>
    </source>
</evidence>
<comment type="subcellular location">
    <subcellularLocation>
        <location evidence="1">Cell membrane</location>
        <topology evidence="1">Multi-pass membrane protein</topology>
    </subcellularLocation>
</comment>
<dbReference type="Pfam" id="PF12704">
    <property type="entry name" value="MacB_PCD"/>
    <property type="match status" value="2"/>
</dbReference>
<feature type="transmembrane region" description="Helical" evidence="6">
    <location>
        <begin position="786"/>
        <end position="805"/>
    </location>
</feature>
<dbReference type="PANTHER" id="PTHR30572:SF18">
    <property type="entry name" value="ABC-TYPE MACROLIDE FAMILY EXPORT SYSTEM PERMEASE COMPONENT 2"/>
    <property type="match status" value="1"/>
</dbReference>
<accession>A0ABV6L695</accession>
<keyword evidence="2" id="KW-1003">Cell membrane</keyword>
<feature type="domain" description="ABC3 transporter permease C-terminal" evidence="7">
    <location>
        <begin position="709"/>
        <end position="815"/>
    </location>
</feature>
<feature type="domain" description="MacB-like periplasmic core" evidence="8">
    <location>
        <begin position="24"/>
        <end position="256"/>
    </location>
</feature>
<comment type="caution">
    <text evidence="9">The sequence shown here is derived from an EMBL/GenBank/DDBJ whole genome shotgun (WGS) entry which is preliminary data.</text>
</comment>
<name>A0ABV6L695_9SPHI</name>
<keyword evidence="4 6" id="KW-1133">Transmembrane helix</keyword>
<organism evidence="9 10">
    <name type="scientific">Mucilaginibacter angelicae</name>
    <dbReference type="NCBI Taxonomy" id="869718"/>
    <lineage>
        <taxon>Bacteria</taxon>
        <taxon>Pseudomonadati</taxon>
        <taxon>Bacteroidota</taxon>
        <taxon>Sphingobacteriia</taxon>
        <taxon>Sphingobacteriales</taxon>
        <taxon>Sphingobacteriaceae</taxon>
        <taxon>Mucilaginibacter</taxon>
    </lineage>
</organism>
<evidence type="ECO:0000256" key="2">
    <source>
        <dbReference type="ARBA" id="ARBA00022475"/>
    </source>
</evidence>
<dbReference type="PANTHER" id="PTHR30572">
    <property type="entry name" value="MEMBRANE COMPONENT OF TRANSPORTER-RELATED"/>
    <property type="match status" value="1"/>
</dbReference>
<dbReference type="InterPro" id="IPR003838">
    <property type="entry name" value="ABC3_permease_C"/>
</dbReference>
<evidence type="ECO:0000259" key="8">
    <source>
        <dbReference type="Pfam" id="PF12704"/>
    </source>
</evidence>
<sequence length="826" mass="91839">MTNKMFKNYFKIALRNFWRHKFFTFINVIGLSIGISSALVIYLIVHFDFTFNQNFDNGDRIYRVVSNYTFSGEEAHNRGVSGPVPEAVRNGVSGVELTAPFFTLNQPNVLVPGKGSVPAKFKLQDNVILADGRYFSMFKYNWLAGSEKTALNEPNKTVLTADQAKKYFPKLSYSQMIGRVITYDTLSAAVTGIVEPLKGNTDFTFHDFVSYSTAKNNKALADELSLTNWGGTTSSSILFVKLAPNATVANFEKQLNVILKKNNPPKPENKGNTRNFTLQPLSDVHFNSVYGTFDSGNPANKTTLYGLLIIAAFLLLLGCINFVNLTTAQATQRAKEIGVRKTMGSSRTQLIIQFLSETFIITLFAVIISVALAPAILKLFKDFIAEGIKLDLLHQPNLLVFLFLLTIVVSLLSGFYPAALLSGYKPVLVLKNQASSNSSKTRNAWLRKSLTVTQFVIAQFFIMATVLVSKQIHYALTKDLGFKKDAILIINSPWKNRTLSKNQVFMNKLKAIPQVELVSAGKAAPSSTSTNSTEATYIDGKKETKIELYEKYGDPNYINVYKIKLLAGRNIQYGDSTSAFLINNTYAKLIGFKNPADAVGKYIDKFNGDKRMQIIGVVADFYSESLHAAIKPTCIHISNSYYNNGTFHIALKPQTAGGDDWKKAIASMEKTWKEIYPEDDFQYDFFDASIAKFYDAEQHTSTLLTWATGLSIFISCLGLLGLAIYNTNQRTKEIGVRKVLGATVTQIVTLLSTELVMLIVLAFVLVTPLAWYAMNKWMESFADRTSISWWIFVISGGGMLLTALITSSFQTIRAALANPTKSLRSE</sequence>
<gene>
    <name evidence="9" type="ORF">ACFFGT_12345</name>
</gene>
<protein>
    <submittedName>
        <fullName evidence="9">ABC transporter permease</fullName>
    </submittedName>
</protein>
<evidence type="ECO:0000313" key="10">
    <source>
        <dbReference type="Proteomes" id="UP001589828"/>
    </source>
</evidence>
<keyword evidence="10" id="KW-1185">Reference proteome</keyword>
<feature type="transmembrane region" description="Helical" evidence="6">
    <location>
        <begin position="304"/>
        <end position="325"/>
    </location>
</feature>
<evidence type="ECO:0000256" key="6">
    <source>
        <dbReference type="SAM" id="Phobius"/>
    </source>
</evidence>
<evidence type="ECO:0000256" key="4">
    <source>
        <dbReference type="ARBA" id="ARBA00022989"/>
    </source>
</evidence>
<feature type="transmembrane region" description="Helical" evidence="6">
    <location>
        <begin position="397"/>
        <end position="424"/>
    </location>
</feature>
<dbReference type="Pfam" id="PF02687">
    <property type="entry name" value="FtsX"/>
    <property type="match status" value="2"/>
</dbReference>
<feature type="domain" description="ABC3 transporter permease C-terminal" evidence="7">
    <location>
        <begin position="309"/>
        <end position="423"/>
    </location>
</feature>
<keyword evidence="5 6" id="KW-0472">Membrane</keyword>
<feature type="transmembrane region" description="Helical" evidence="6">
    <location>
        <begin position="747"/>
        <end position="774"/>
    </location>
</feature>
<evidence type="ECO:0000256" key="1">
    <source>
        <dbReference type="ARBA" id="ARBA00004651"/>
    </source>
</evidence>
<keyword evidence="3 6" id="KW-0812">Transmembrane</keyword>
<feature type="domain" description="MacB-like periplasmic core" evidence="8">
    <location>
        <begin position="453"/>
        <end position="624"/>
    </location>
</feature>
<reference evidence="9 10" key="1">
    <citation type="submission" date="2024-09" db="EMBL/GenBank/DDBJ databases">
        <authorList>
            <person name="Sun Q."/>
            <person name="Mori K."/>
        </authorList>
    </citation>
    <scope>NUCLEOTIDE SEQUENCE [LARGE SCALE GENOMIC DNA]</scope>
    <source>
        <strain evidence="9 10">NCAIM B.02415</strain>
    </source>
</reference>
<feature type="transmembrane region" description="Helical" evidence="6">
    <location>
        <begin position="445"/>
        <end position="468"/>
    </location>
</feature>
<evidence type="ECO:0000259" key="7">
    <source>
        <dbReference type="Pfam" id="PF02687"/>
    </source>
</evidence>
<evidence type="ECO:0000256" key="5">
    <source>
        <dbReference type="ARBA" id="ARBA00023136"/>
    </source>
</evidence>
<dbReference type="InterPro" id="IPR050250">
    <property type="entry name" value="Macrolide_Exporter_MacB"/>
</dbReference>